<organism evidence="12 13">
    <name type="scientific">Adineta steineri</name>
    <dbReference type="NCBI Taxonomy" id="433720"/>
    <lineage>
        <taxon>Eukaryota</taxon>
        <taxon>Metazoa</taxon>
        <taxon>Spiralia</taxon>
        <taxon>Gnathifera</taxon>
        <taxon>Rotifera</taxon>
        <taxon>Eurotatoria</taxon>
        <taxon>Bdelloidea</taxon>
        <taxon>Adinetida</taxon>
        <taxon>Adinetidae</taxon>
        <taxon>Adineta</taxon>
    </lineage>
</organism>
<dbReference type="PRINTS" id="PR01349">
    <property type="entry name" value="WNTPROTEIN"/>
</dbReference>
<feature type="region of interest" description="Disordered" evidence="11">
    <location>
        <begin position="279"/>
        <end position="299"/>
    </location>
</feature>
<comment type="subcellular location">
    <subcellularLocation>
        <location evidence="1 10">Secreted</location>
        <location evidence="1 10">Extracellular space</location>
        <location evidence="1 10">Extracellular matrix</location>
    </subcellularLocation>
</comment>
<dbReference type="GO" id="GO:0045165">
    <property type="term" value="P:cell fate commitment"/>
    <property type="evidence" value="ECO:0007669"/>
    <property type="project" value="TreeGrafter"/>
</dbReference>
<sequence length="723" mass="81889">MGCEGTVGENGCDRPNADNCAIECTVSYYLVLHGLEPEILWTWQQNVLRVGGAHSKDCDIIEMENGSRKKFDGVVWRTICSMPGCLIAAQRDELCRKHFIKLNGKPNTAPTMAMNMMSSGTMLTPRANSTSSTDEKLDDQNSTMGKDLISNVKDESLDYDYNQQEETNNDNISNSYSVSDDDAHIKQEISSPIEDDNLGTHIDHTLINALSASREKFPTTYLKKWLREHRSHPYPSCLIAAQRDELCRKHFIKLNGKPNTAPTMAMNMMSSGTMLTLRANSTSSTDEKLDDQNSTMGKDLISNVKDESLDYDYNQQEETNNDNISNSYSVSDDDAHIKQEISSPIEDDNLGTHIDHTLINALSASREKFPTILMDFGGKSLGLPSFQLWSSSHRSLEQNQFCSSLTFLTVEQRYYCQTNPKIFSIINRSLRIAIDECQYQFRNQRWNCSLFNQPDLFGKLILRKTPEIAFIYALTSAAVMHNIAKACSKGELTECGCDRSQLKPRSSRMMLKSSTTNSLTSDGFEWGGCSDDLKFGRNVSMSFIDKQEMRITRRRIVRMVNLHNNEAGRQAVERNVQLTCKCHGVSGSCTLRVCWRTLPDFRLIGSELRTKYASATQVRLNRHLNILKPRKTYQKLFNSTDLIHIQTSSSFCEKNSRLGSLGTQGRECNLTRNEPGSCSVLCCDRGYETIVSTIEEDCDCQFHWCCEVRCKRCVKKVEKHFCK</sequence>
<dbReference type="InterPro" id="IPR018161">
    <property type="entry name" value="Wnt_CS"/>
</dbReference>
<keyword evidence="8" id="KW-0325">Glycoprotein</keyword>
<gene>
    <name evidence="12" type="ORF">JYZ213_LOCUS20007</name>
</gene>
<reference evidence="12" key="1">
    <citation type="submission" date="2021-02" db="EMBL/GenBank/DDBJ databases">
        <authorList>
            <person name="Nowell W R."/>
        </authorList>
    </citation>
    <scope>NUCLEOTIDE SEQUENCE</scope>
</reference>
<dbReference type="FunFam" id="3.30.2460.20:FF:000001">
    <property type="entry name" value="Wnt homolog"/>
    <property type="match status" value="1"/>
</dbReference>
<dbReference type="GO" id="GO:0030182">
    <property type="term" value="P:neuron differentiation"/>
    <property type="evidence" value="ECO:0007669"/>
    <property type="project" value="TreeGrafter"/>
</dbReference>
<dbReference type="AlphaFoldDB" id="A0A814M7P5"/>
<dbReference type="InterPro" id="IPR005817">
    <property type="entry name" value="Wnt"/>
</dbReference>
<dbReference type="SMART" id="SM00097">
    <property type="entry name" value="WNT1"/>
    <property type="match status" value="1"/>
</dbReference>
<feature type="region of interest" description="Disordered" evidence="11">
    <location>
        <begin position="121"/>
        <end position="147"/>
    </location>
</feature>
<keyword evidence="4" id="KW-0964">Secreted</keyword>
<evidence type="ECO:0000256" key="7">
    <source>
        <dbReference type="ARBA" id="ARBA00023157"/>
    </source>
</evidence>
<dbReference type="Proteomes" id="UP000663845">
    <property type="component" value="Unassembled WGS sequence"/>
</dbReference>
<evidence type="ECO:0000313" key="12">
    <source>
        <dbReference type="EMBL" id="CAF1075665.1"/>
    </source>
</evidence>
<keyword evidence="9" id="KW-0449">Lipoprotein</keyword>
<evidence type="ECO:0000256" key="3">
    <source>
        <dbReference type="ARBA" id="ARBA00022473"/>
    </source>
</evidence>
<dbReference type="PANTHER" id="PTHR12027">
    <property type="entry name" value="WNT RELATED"/>
    <property type="match status" value="1"/>
</dbReference>
<dbReference type="GO" id="GO:0005615">
    <property type="term" value="C:extracellular space"/>
    <property type="evidence" value="ECO:0007669"/>
    <property type="project" value="TreeGrafter"/>
</dbReference>
<dbReference type="GO" id="GO:0005125">
    <property type="term" value="F:cytokine activity"/>
    <property type="evidence" value="ECO:0007669"/>
    <property type="project" value="TreeGrafter"/>
</dbReference>
<comment type="similarity">
    <text evidence="2 10">Belongs to the Wnt family.</text>
</comment>
<dbReference type="PROSITE" id="PS00246">
    <property type="entry name" value="WNT1"/>
    <property type="match status" value="1"/>
</dbReference>
<dbReference type="InterPro" id="IPR043158">
    <property type="entry name" value="Wnt_C"/>
</dbReference>
<dbReference type="CDD" id="cd13113">
    <property type="entry name" value="Wnt"/>
    <property type="match status" value="1"/>
</dbReference>
<dbReference type="GO" id="GO:0060070">
    <property type="term" value="P:canonical Wnt signaling pathway"/>
    <property type="evidence" value="ECO:0007669"/>
    <property type="project" value="TreeGrafter"/>
</dbReference>
<evidence type="ECO:0000256" key="6">
    <source>
        <dbReference type="ARBA" id="ARBA00022687"/>
    </source>
</evidence>
<dbReference type="GO" id="GO:0005109">
    <property type="term" value="F:frizzled binding"/>
    <property type="evidence" value="ECO:0007669"/>
    <property type="project" value="TreeGrafter"/>
</dbReference>
<dbReference type="PANTHER" id="PTHR12027:SF101">
    <property type="entry name" value="PROTEIN WNT-4"/>
    <property type="match status" value="1"/>
</dbReference>
<name>A0A814M7P5_9BILA</name>
<evidence type="ECO:0000256" key="9">
    <source>
        <dbReference type="ARBA" id="ARBA00023288"/>
    </source>
</evidence>
<keyword evidence="6 10" id="KW-0879">Wnt signaling pathway</keyword>
<feature type="compositionally biased region" description="Polar residues" evidence="11">
    <location>
        <begin position="121"/>
        <end position="132"/>
    </location>
</feature>
<evidence type="ECO:0000256" key="4">
    <source>
        <dbReference type="ARBA" id="ARBA00022525"/>
    </source>
</evidence>
<keyword evidence="3 10" id="KW-0217">Developmental protein</keyword>
<dbReference type="Gene3D" id="3.30.2460.20">
    <property type="match status" value="1"/>
</dbReference>
<proteinExistence type="inferred from homology"/>
<keyword evidence="5" id="KW-0272">Extracellular matrix</keyword>
<evidence type="ECO:0000256" key="1">
    <source>
        <dbReference type="ARBA" id="ARBA00004498"/>
    </source>
</evidence>
<protein>
    <recommendedName>
        <fullName evidence="10">Protein Wnt</fullName>
    </recommendedName>
</protein>
<evidence type="ECO:0000256" key="10">
    <source>
        <dbReference type="RuleBase" id="RU003500"/>
    </source>
</evidence>
<evidence type="ECO:0000256" key="11">
    <source>
        <dbReference type="SAM" id="MobiDB-lite"/>
    </source>
</evidence>
<comment type="caution">
    <text evidence="12">The sequence shown here is derived from an EMBL/GenBank/DDBJ whole genome shotgun (WGS) entry which is preliminary data.</text>
</comment>
<evidence type="ECO:0000256" key="5">
    <source>
        <dbReference type="ARBA" id="ARBA00022530"/>
    </source>
</evidence>
<evidence type="ECO:0000313" key="13">
    <source>
        <dbReference type="Proteomes" id="UP000663845"/>
    </source>
</evidence>
<accession>A0A814M7P5</accession>
<keyword evidence="7" id="KW-1015">Disulfide bond</keyword>
<dbReference type="Pfam" id="PF00110">
    <property type="entry name" value="wnt"/>
    <property type="match status" value="1"/>
</dbReference>
<evidence type="ECO:0000256" key="2">
    <source>
        <dbReference type="ARBA" id="ARBA00005683"/>
    </source>
</evidence>
<comment type="function">
    <text evidence="10">Ligand for members of the frizzled family of seven transmembrane receptors.</text>
</comment>
<dbReference type="EMBL" id="CAJNOG010000207">
    <property type="protein sequence ID" value="CAF1075665.1"/>
    <property type="molecule type" value="Genomic_DNA"/>
</dbReference>
<evidence type="ECO:0000256" key="8">
    <source>
        <dbReference type="ARBA" id="ARBA00023180"/>
    </source>
</evidence>